<dbReference type="EMBL" id="CAACVJ010000241">
    <property type="protein sequence ID" value="VEP15205.1"/>
    <property type="molecule type" value="Genomic_DNA"/>
</dbReference>
<dbReference type="AlphaFoldDB" id="A0A563VUX7"/>
<keyword evidence="2" id="KW-1185">Reference proteome</keyword>
<evidence type="ECO:0000313" key="1">
    <source>
        <dbReference type="EMBL" id="VEP15205.1"/>
    </source>
</evidence>
<reference evidence="1 2" key="1">
    <citation type="submission" date="2019-01" db="EMBL/GenBank/DDBJ databases">
        <authorList>
            <person name="Brito A."/>
        </authorList>
    </citation>
    <scope>NUCLEOTIDE SEQUENCE [LARGE SCALE GENOMIC DNA]</scope>
    <source>
        <strain evidence="1">1</strain>
    </source>
</reference>
<organism evidence="1 2">
    <name type="scientific">Hyella patelloides LEGE 07179</name>
    <dbReference type="NCBI Taxonomy" id="945734"/>
    <lineage>
        <taxon>Bacteria</taxon>
        <taxon>Bacillati</taxon>
        <taxon>Cyanobacteriota</taxon>
        <taxon>Cyanophyceae</taxon>
        <taxon>Pleurocapsales</taxon>
        <taxon>Hyellaceae</taxon>
        <taxon>Hyella</taxon>
    </lineage>
</organism>
<gene>
    <name evidence="1" type="ORF">H1P_3150006</name>
</gene>
<sequence length="46" mass="5169">MEYFLTVIIYGVADLRDETNNNIDCTFALIVSASIETGQTHLNFKS</sequence>
<evidence type="ECO:0000313" key="2">
    <source>
        <dbReference type="Proteomes" id="UP000320055"/>
    </source>
</evidence>
<name>A0A563VUX7_9CYAN</name>
<protein>
    <submittedName>
        <fullName evidence="1">Uncharacterized protein</fullName>
    </submittedName>
</protein>
<dbReference type="Proteomes" id="UP000320055">
    <property type="component" value="Unassembled WGS sequence"/>
</dbReference>
<proteinExistence type="predicted"/>
<accession>A0A563VUX7</accession>